<dbReference type="PROSITE" id="PS51257">
    <property type="entry name" value="PROKAR_LIPOPROTEIN"/>
    <property type="match status" value="1"/>
</dbReference>
<reference evidence="2" key="2">
    <citation type="journal article" date="2021" name="PeerJ">
        <title>Extensive microbial diversity within the chicken gut microbiome revealed by metagenomics and culture.</title>
        <authorList>
            <person name="Gilroy R."/>
            <person name="Ravi A."/>
            <person name="Getino M."/>
            <person name="Pursley I."/>
            <person name="Horton D.L."/>
            <person name="Alikhan N.F."/>
            <person name="Baker D."/>
            <person name="Gharbi K."/>
            <person name="Hall N."/>
            <person name="Watson M."/>
            <person name="Adriaenssens E.M."/>
            <person name="Foster-Nyarko E."/>
            <person name="Jarju S."/>
            <person name="Secka A."/>
            <person name="Antonio M."/>
            <person name="Oren A."/>
            <person name="Chaudhuri R.R."/>
            <person name="La Ragione R."/>
            <person name="Hildebrand F."/>
            <person name="Pallen M.J."/>
        </authorList>
    </citation>
    <scope>NUCLEOTIDE SEQUENCE</scope>
    <source>
        <strain evidence="2">G3-8215</strain>
    </source>
</reference>
<keyword evidence="1" id="KW-0732">Signal</keyword>
<dbReference type="Gene3D" id="2.60.40.1190">
    <property type="match status" value="1"/>
</dbReference>
<sequence length="216" mass="24053">MRRNNFGSVFIVAALLPLMAAACGNMTEKDGHEPFVIGAVTGIDGLHAPWDGLDDSTSVRFFADSEDLCIVCEVEDTTLAVTEDYRGENDVEPEDRVEVFFSAGPDMELYYCAEIDPLGRVLDYSCRYPSQMDYGWDFSTLRVMSGLTADGYAVSLKVSLSELESFGIDTAAGFYMGIFRADFRPDGSVNWYSHVKSDDASPNFHQPKMLFYTRTE</sequence>
<evidence type="ECO:0000256" key="1">
    <source>
        <dbReference type="SAM" id="SignalP"/>
    </source>
</evidence>
<evidence type="ECO:0000313" key="2">
    <source>
        <dbReference type="EMBL" id="MBO8483079.1"/>
    </source>
</evidence>
<proteinExistence type="predicted"/>
<feature type="signal peptide" evidence="1">
    <location>
        <begin position="1"/>
        <end position="22"/>
    </location>
</feature>
<dbReference type="AlphaFoldDB" id="A0A940DR87"/>
<accession>A0A940DR87</accession>
<comment type="caution">
    <text evidence="2">The sequence shown here is derived from an EMBL/GenBank/DDBJ whole genome shotgun (WGS) entry which is preliminary data.</text>
</comment>
<evidence type="ECO:0000313" key="3">
    <source>
        <dbReference type="Proteomes" id="UP000725002"/>
    </source>
</evidence>
<protein>
    <recommendedName>
        <fullName evidence="4">Carbohydrate-binding domain-containing protein</fullName>
    </recommendedName>
</protein>
<dbReference type="SUPFAM" id="SSF49344">
    <property type="entry name" value="CBD9-like"/>
    <property type="match status" value="1"/>
</dbReference>
<name>A0A940DR87_9BACT</name>
<organism evidence="2 3">
    <name type="scientific">Candidatus Cryptobacteroides avicola</name>
    <dbReference type="NCBI Taxonomy" id="2840757"/>
    <lineage>
        <taxon>Bacteria</taxon>
        <taxon>Pseudomonadati</taxon>
        <taxon>Bacteroidota</taxon>
        <taxon>Bacteroidia</taxon>
        <taxon>Bacteroidales</taxon>
        <taxon>Candidatus Cryptobacteroides</taxon>
    </lineage>
</organism>
<dbReference type="Proteomes" id="UP000725002">
    <property type="component" value="Unassembled WGS sequence"/>
</dbReference>
<dbReference type="EMBL" id="JADILV010000021">
    <property type="protein sequence ID" value="MBO8483079.1"/>
    <property type="molecule type" value="Genomic_DNA"/>
</dbReference>
<evidence type="ECO:0008006" key="4">
    <source>
        <dbReference type="Google" id="ProtNLM"/>
    </source>
</evidence>
<gene>
    <name evidence="2" type="ORF">IAB75_03045</name>
</gene>
<reference evidence="2" key="1">
    <citation type="submission" date="2020-10" db="EMBL/GenBank/DDBJ databases">
        <authorList>
            <person name="Gilroy R."/>
        </authorList>
    </citation>
    <scope>NUCLEOTIDE SEQUENCE</scope>
    <source>
        <strain evidence="2">G3-8215</strain>
    </source>
</reference>
<feature type="chain" id="PRO_5037121978" description="Carbohydrate-binding domain-containing protein" evidence="1">
    <location>
        <begin position="23"/>
        <end position="216"/>
    </location>
</feature>